<feature type="region of interest" description="Disordered" evidence="1">
    <location>
        <begin position="99"/>
        <end position="141"/>
    </location>
</feature>
<organism evidence="3 5">
    <name type="scientific">Venturia inaequalis</name>
    <name type="common">Apple scab fungus</name>
    <dbReference type="NCBI Taxonomy" id="5025"/>
    <lineage>
        <taxon>Eukaryota</taxon>
        <taxon>Fungi</taxon>
        <taxon>Dikarya</taxon>
        <taxon>Ascomycota</taxon>
        <taxon>Pezizomycotina</taxon>
        <taxon>Dothideomycetes</taxon>
        <taxon>Pleosporomycetidae</taxon>
        <taxon>Venturiales</taxon>
        <taxon>Venturiaceae</taxon>
        <taxon>Venturia</taxon>
    </lineage>
</organism>
<gene>
    <name evidence="4" type="ORF">EG327_011119</name>
    <name evidence="3" type="ORF">EG328_001811</name>
</gene>
<dbReference type="Proteomes" id="UP000490939">
    <property type="component" value="Unassembled WGS sequence"/>
</dbReference>
<evidence type="ECO:0000256" key="2">
    <source>
        <dbReference type="SAM" id="Phobius"/>
    </source>
</evidence>
<dbReference type="EMBL" id="WNWS01001461">
    <property type="protein sequence ID" value="KAE9961742.1"/>
    <property type="molecule type" value="Genomic_DNA"/>
</dbReference>
<keyword evidence="6" id="KW-1185">Reference proteome</keyword>
<evidence type="ECO:0000313" key="5">
    <source>
        <dbReference type="Proteomes" id="UP000447873"/>
    </source>
</evidence>
<feature type="transmembrane region" description="Helical" evidence="2">
    <location>
        <begin position="6"/>
        <end position="27"/>
    </location>
</feature>
<evidence type="ECO:0000313" key="3">
    <source>
        <dbReference type="EMBL" id="KAE9961742.1"/>
    </source>
</evidence>
<name>A0A8H3U1W6_VENIN</name>
<evidence type="ECO:0000256" key="1">
    <source>
        <dbReference type="SAM" id="MobiDB-lite"/>
    </source>
</evidence>
<evidence type="ECO:0000313" key="4">
    <source>
        <dbReference type="EMBL" id="KAE9968281.1"/>
    </source>
</evidence>
<comment type="caution">
    <text evidence="3">The sequence shown here is derived from an EMBL/GenBank/DDBJ whole genome shotgun (WGS) entry which is preliminary data.</text>
</comment>
<keyword evidence="2" id="KW-1133">Transmembrane helix</keyword>
<sequence length="151" mass="17214">MSTNPLVLTIFFAGVVLTPCWLWICSLSDAKKKKMRNDIRRAKIENERLQREVENNQVVLAIRQAETTNMELELENNKVLLAMKRAELRKREEEDLLAMEASEESGGSVCSNWETDDGATPPRSVGSSDSERYKPTQGNYDRAFLQTRFSA</sequence>
<dbReference type="Proteomes" id="UP000447873">
    <property type="component" value="Unassembled WGS sequence"/>
</dbReference>
<accession>A0A8H3U1W6</accession>
<dbReference type="EMBL" id="WNWR01000843">
    <property type="protein sequence ID" value="KAE9968281.1"/>
    <property type="molecule type" value="Genomic_DNA"/>
</dbReference>
<evidence type="ECO:0000313" key="6">
    <source>
        <dbReference type="Proteomes" id="UP000490939"/>
    </source>
</evidence>
<dbReference type="AlphaFoldDB" id="A0A8H3U1W6"/>
<keyword evidence="2" id="KW-0812">Transmembrane</keyword>
<keyword evidence="2" id="KW-0472">Membrane</keyword>
<reference evidence="3 5" key="1">
    <citation type="submission" date="2018-12" db="EMBL/GenBank/DDBJ databases">
        <title>Venturia inaequalis Genome Resource.</title>
        <authorList>
            <person name="Lichtner F.J."/>
        </authorList>
    </citation>
    <scope>NUCLEOTIDE SEQUENCE [LARGE SCALE GENOMIC DNA]</scope>
    <source>
        <strain evidence="3 5">120213</strain>
        <strain evidence="4 6">DMI_063113</strain>
    </source>
</reference>
<proteinExistence type="predicted"/>
<protein>
    <submittedName>
        <fullName evidence="3">Uncharacterized protein</fullName>
    </submittedName>
</protein>